<name>A0A4P2Q1D7_SORCE</name>
<accession>A0A4P2Q1D7</accession>
<dbReference type="OrthoDB" id="9811314at2"/>
<dbReference type="GO" id="GO:0046872">
    <property type="term" value="F:metal ion binding"/>
    <property type="evidence" value="ECO:0007669"/>
    <property type="project" value="InterPro"/>
</dbReference>
<sequence length="484" mass="53461">MQETLAFSLPGAANALPRTDPLAALLDELNRGRSPLARLRHDASISFGPVMRVERFVLGNGLKVLVHVDPSAPVVCLQTWFGVGSRHERVGKTGIAHLFEHLMFGETESVPHGAFDRMLEEAGAETNAATFLDWTYYHTNLPKDALELTVRLEAERMARLVLRDPQVSSEKEVVANERRQRVDDDVDGSVSELLYKEAFRRHAYGWPTIGWMEDIKGFTTEDCVEFYRTYYAPNNAALVVVGDVALDRALRAVQDHYGVQEPSTIPVEDVCPEPPQTEERRAEVVKPTATHKVAIGYRAPALGDFDHAPLVLLNEILFSGRSSRVHRALVQEQEIASEIRGWVGSFRDPALYDIYLSARGEHTGDALLAALEPILEEVRRSPVTEAELDRAKARIELSVLQGLETVAGKAEQIGFYETVLGDPAALFERLAAYRRATVGDLLRVSRRYLVSSARTVIHVIPDGSSAEDGGDDAAEADADSEEAS</sequence>
<dbReference type="AlphaFoldDB" id="A0A4P2Q1D7"/>
<evidence type="ECO:0000256" key="2">
    <source>
        <dbReference type="SAM" id="MobiDB-lite"/>
    </source>
</evidence>
<feature type="compositionally biased region" description="Acidic residues" evidence="2">
    <location>
        <begin position="468"/>
        <end position="484"/>
    </location>
</feature>
<organism evidence="5 6">
    <name type="scientific">Sorangium cellulosum</name>
    <name type="common">Polyangium cellulosum</name>
    <dbReference type="NCBI Taxonomy" id="56"/>
    <lineage>
        <taxon>Bacteria</taxon>
        <taxon>Pseudomonadati</taxon>
        <taxon>Myxococcota</taxon>
        <taxon>Polyangia</taxon>
        <taxon>Polyangiales</taxon>
        <taxon>Polyangiaceae</taxon>
        <taxon>Sorangium</taxon>
    </lineage>
</organism>
<feature type="region of interest" description="Disordered" evidence="2">
    <location>
        <begin position="461"/>
        <end position="484"/>
    </location>
</feature>
<comment type="similarity">
    <text evidence="1">Belongs to the peptidase M16 family.</text>
</comment>
<dbReference type="Pfam" id="PF05193">
    <property type="entry name" value="Peptidase_M16_C"/>
    <property type="match status" value="1"/>
</dbReference>
<evidence type="ECO:0000259" key="4">
    <source>
        <dbReference type="Pfam" id="PF05193"/>
    </source>
</evidence>
<evidence type="ECO:0000313" key="5">
    <source>
        <dbReference type="EMBL" id="AUX23065.1"/>
    </source>
</evidence>
<feature type="domain" description="Peptidase M16 N-terminal" evidence="3">
    <location>
        <begin position="64"/>
        <end position="209"/>
    </location>
</feature>
<dbReference type="EMBL" id="CP012670">
    <property type="protein sequence ID" value="AUX23065.1"/>
    <property type="molecule type" value="Genomic_DNA"/>
</dbReference>
<proteinExistence type="inferred from homology"/>
<reference evidence="5 6" key="1">
    <citation type="submission" date="2015-09" db="EMBL/GenBank/DDBJ databases">
        <title>Sorangium comparison.</title>
        <authorList>
            <person name="Zaburannyi N."/>
            <person name="Bunk B."/>
            <person name="Overmann J."/>
            <person name="Mueller R."/>
        </authorList>
    </citation>
    <scope>NUCLEOTIDE SEQUENCE [LARGE SCALE GENOMIC DNA]</scope>
    <source>
        <strain evidence="5 6">So ceGT47</strain>
    </source>
</reference>
<dbReference type="InterPro" id="IPR050361">
    <property type="entry name" value="MPP/UQCRC_Complex"/>
</dbReference>
<dbReference type="SUPFAM" id="SSF63411">
    <property type="entry name" value="LuxS/MPP-like metallohydrolase"/>
    <property type="match status" value="2"/>
</dbReference>
<dbReference type="PANTHER" id="PTHR11851">
    <property type="entry name" value="METALLOPROTEASE"/>
    <property type="match status" value="1"/>
</dbReference>
<dbReference type="InterPro" id="IPR007863">
    <property type="entry name" value="Peptidase_M16_C"/>
</dbReference>
<dbReference type="InterPro" id="IPR011249">
    <property type="entry name" value="Metalloenz_LuxS/M16"/>
</dbReference>
<dbReference type="Proteomes" id="UP000295781">
    <property type="component" value="Chromosome"/>
</dbReference>
<dbReference type="InterPro" id="IPR011765">
    <property type="entry name" value="Pept_M16_N"/>
</dbReference>
<evidence type="ECO:0000256" key="1">
    <source>
        <dbReference type="ARBA" id="ARBA00007261"/>
    </source>
</evidence>
<dbReference type="PANTHER" id="PTHR11851:SF49">
    <property type="entry name" value="MITOCHONDRIAL-PROCESSING PEPTIDASE SUBUNIT ALPHA"/>
    <property type="match status" value="1"/>
</dbReference>
<dbReference type="RefSeq" id="WP_129348130.1">
    <property type="nucleotide sequence ID" value="NZ_CP012670.1"/>
</dbReference>
<evidence type="ECO:0000313" key="6">
    <source>
        <dbReference type="Proteomes" id="UP000295781"/>
    </source>
</evidence>
<gene>
    <name evidence="5" type="ORF">SOCEGT47_035830</name>
</gene>
<evidence type="ECO:0000259" key="3">
    <source>
        <dbReference type="Pfam" id="PF00675"/>
    </source>
</evidence>
<protein>
    <submittedName>
        <fullName evidence="5">Peptidase M16</fullName>
    </submittedName>
</protein>
<dbReference type="Gene3D" id="3.30.830.10">
    <property type="entry name" value="Metalloenzyme, LuxS/M16 peptidase-like"/>
    <property type="match status" value="2"/>
</dbReference>
<dbReference type="Pfam" id="PF00675">
    <property type="entry name" value="Peptidase_M16"/>
    <property type="match status" value="1"/>
</dbReference>
<feature type="domain" description="Peptidase M16 C-terminal" evidence="4">
    <location>
        <begin position="218"/>
        <end position="394"/>
    </location>
</feature>